<accession>A0A7M5UNB2</accession>
<organism evidence="4 5">
    <name type="scientific">Clytia hemisphaerica</name>
    <dbReference type="NCBI Taxonomy" id="252671"/>
    <lineage>
        <taxon>Eukaryota</taxon>
        <taxon>Metazoa</taxon>
        <taxon>Cnidaria</taxon>
        <taxon>Hydrozoa</taxon>
        <taxon>Hydroidolina</taxon>
        <taxon>Leptothecata</taxon>
        <taxon>Obeliida</taxon>
        <taxon>Clytiidae</taxon>
        <taxon>Clytia</taxon>
    </lineage>
</organism>
<dbReference type="InterPro" id="IPR002921">
    <property type="entry name" value="Fungal_lipase-type"/>
</dbReference>
<dbReference type="PANTHER" id="PTHR45908">
    <property type="entry name" value="PROTEIN CBG11750-RELATED"/>
    <property type="match status" value="1"/>
</dbReference>
<protein>
    <recommendedName>
        <fullName evidence="3">Fungal lipase-type domain-containing protein</fullName>
    </recommendedName>
</protein>
<dbReference type="Gene3D" id="3.40.50.1820">
    <property type="entry name" value="alpha/beta hydrolase"/>
    <property type="match status" value="1"/>
</dbReference>
<dbReference type="InterPro" id="IPR029058">
    <property type="entry name" value="AB_hydrolase_fold"/>
</dbReference>
<proteinExistence type="predicted"/>
<evidence type="ECO:0000313" key="5">
    <source>
        <dbReference type="Proteomes" id="UP000594262"/>
    </source>
</evidence>
<evidence type="ECO:0000256" key="2">
    <source>
        <dbReference type="SAM" id="SignalP"/>
    </source>
</evidence>
<dbReference type="SUPFAM" id="SSF53474">
    <property type="entry name" value="alpha/beta-Hydrolases"/>
    <property type="match status" value="1"/>
</dbReference>
<dbReference type="GeneID" id="136823894"/>
<feature type="chain" id="PRO_5029572837" description="Fungal lipase-type domain-containing protein" evidence="2">
    <location>
        <begin position="21"/>
        <end position="543"/>
    </location>
</feature>
<evidence type="ECO:0000256" key="1">
    <source>
        <dbReference type="SAM" id="MobiDB-lite"/>
    </source>
</evidence>
<dbReference type="OrthoDB" id="5960337at2759"/>
<feature type="signal peptide" evidence="2">
    <location>
        <begin position="1"/>
        <end position="20"/>
    </location>
</feature>
<dbReference type="RefSeq" id="XP_066936151.1">
    <property type="nucleotide sequence ID" value="XM_067080050.1"/>
</dbReference>
<keyword evidence="5" id="KW-1185">Reference proteome</keyword>
<name>A0A7M5UNB2_9CNID</name>
<dbReference type="GO" id="GO:0006629">
    <property type="term" value="P:lipid metabolic process"/>
    <property type="evidence" value="ECO:0007669"/>
    <property type="project" value="InterPro"/>
</dbReference>
<evidence type="ECO:0000313" key="4">
    <source>
        <dbReference type="EnsemblMetazoa" id="CLYHEMP001912.1"/>
    </source>
</evidence>
<dbReference type="Proteomes" id="UP000594262">
    <property type="component" value="Unplaced"/>
</dbReference>
<evidence type="ECO:0000259" key="3">
    <source>
        <dbReference type="Pfam" id="PF01764"/>
    </source>
</evidence>
<feature type="domain" description="Fungal lipase-type" evidence="3">
    <location>
        <begin position="135"/>
        <end position="239"/>
    </location>
</feature>
<keyword evidence="2" id="KW-0732">Signal</keyword>
<dbReference type="AlphaFoldDB" id="A0A7M5UNB2"/>
<dbReference type="EnsemblMetazoa" id="CLYHEMT001912.1">
    <property type="protein sequence ID" value="CLYHEMP001912.1"/>
    <property type="gene ID" value="CLYHEMG001912"/>
</dbReference>
<feature type="region of interest" description="Disordered" evidence="1">
    <location>
        <begin position="263"/>
        <end position="282"/>
    </location>
</feature>
<reference evidence="4" key="1">
    <citation type="submission" date="2021-01" db="UniProtKB">
        <authorList>
            <consortium name="EnsemblMetazoa"/>
        </authorList>
    </citation>
    <scope>IDENTIFICATION</scope>
</reference>
<feature type="compositionally biased region" description="Polar residues" evidence="1">
    <location>
        <begin position="396"/>
        <end position="407"/>
    </location>
</feature>
<dbReference type="Pfam" id="PF01764">
    <property type="entry name" value="Lipase_3"/>
    <property type="match status" value="1"/>
</dbReference>
<feature type="region of interest" description="Disordered" evidence="1">
    <location>
        <begin position="396"/>
        <end position="434"/>
    </location>
</feature>
<sequence>MQLILIFTFVLGSDILTVVGSDCPDNDNLPRFRDAKISMETCYILNKNSHDDMPEYEGQKFMSDKLIIRKIKYAKLGNNEGGLRVMIVEHQDEPITIVAFKASGLRERDLKQRKNIFRLEDLQTSQLSLEGYRFTVISYFANALDVLYHQNWMRLLQDPTRKYIITGYSLGGGIASLFALKTKLLKDTSIWSNDQSLLITFGQPRIGDEYFASLHEEQISEWKKYRFIVRTDPVTDLPRKIGNNFVHHSRGVHVWDDVGIPGGTLGKKKRKRKSLSILQRSSRAVRRHRSNGGLSDFENTLNIDNKDLELPRKNIVTKNQSSIIGSISSNIINQVSDEGKSFNNPVAKEQRPTVISNLNNNANLKPTKTEHSKPLIEYNHRDYVENLHTLTESNTRQEITDSTALENSNKEHAPCITENEELSPGASEADTRNNNSTANCDKRFFGAIFDNTPPPVIWEVCTKGEDAKCLSGGSNTILDASDHRLQDYYERITNVPNFFIGSDGTKYVTLRTAIRKTCQAQTRSHKARDNWKKLTGARGGAFG</sequence>
<dbReference type="PANTHER" id="PTHR45908:SF21">
    <property type="entry name" value="FUNGAL LIPASE-LIKE DOMAIN-CONTAINING PROTEIN"/>
    <property type="match status" value="1"/>
</dbReference>